<evidence type="ECO:0000313" key="4">
    <source>
        <dbReference type="WBParaSite" id="HPBE_0001885801-mRNA-1"/>
    </source>
</evidence>
<accession>A0A3P8ARL5</accession>
<dbReference type="OrthoDB" id="1732493at2759"/>
<feature type="region of interest" description="Disordered" evidence="1">
    <location>
        <begin position="25"/>
        <end position="48"/>
    </location>
</feature>
<evidence type="ECO:0000313" key="2">
    <source>
        <dbReference type="EMBL" id="VDP13171.1"/>
    </source>
</evidence>
<gene>
    <name evidence="2" type="ORF">HPBE_LOCUS18857</name>
</gene>
<reference evidence="2 3" key="1">
    <citation type="submission" date="2018-11" db="EMBL/GenBank/DDBJ databases">
        <authorList>
            <consortium name="Pathogen Informatics"/>
        </authorList>
    </citation>
    <scope>NUCLEOTIDE SEQUENCE [LARGE SCALE GENOMIC DNA]</scope>
</reference>
<evidence type="ECO:0000313" key="3">
    <source>
        <dbReference type="Proteomes" id="UP000050761"/>
    </source>
</evidence>
<dbReference type="AlphaFoldDB" id="A0A3P8ARL5"/>
<protein>
    <submittedName>
        <fullName evidence="2 4">Uncharacterized protein</fullName>
    </submittedName>
</protein>
<keyword evidence="3" id="KW-1185">Reference proteome</keyword>
<sequence>MSDRDDFGTGKCLKALAVVQEAPALGSDGESVEVSPCTSDQTPTGVPPRYIVNVKMRQKPSRKWSEVRRFGAF</sequence>
<organism evidence="2">
    <name type="scientific">Heligmosomoides polygyrus</name>
    <name type="common">Parasitic roundworm</name>
    <dbReference type="NCBI Taxonomy" id="6339"/>
    <lineage>
        <taxon>Eukaryota</taxon>
        <taxon>Metazoa</taxon>
        <taxon>Ecdysozoa</taxon>
        <taxon>Nematoda</taxon>
        <taxon>Chromadorea</taxon>
        <taxon>Rhabditida</taxon>
        <taxon>Rhabditina</taxon>
        <taxon>Rhabditomorpha</taxon>
        <taxon>Strongyloidea</taxon>
        <taxon>Heligmosomidae</taxon>
        <taxon>Heligmosomoides</taxon>
    </lineage>
</organism>
<dbReference type="EMBL" id="UZAH01030965">
    <property type="protein sequence ID" value="VDP13171.1"/>
    <property type="molecule type" value="Genomic_DNA"/>
</dbReference>
<name>A0A3P8ARL5_HELPZ</name>
<evidence type="ECO:0000256" key="1">
    <source>
        <dbReference type="SAM" id="MobiDB-lite"/>
    </source>
</evidence>
<dbReference type="WBParaSite" id="HPBE_0001885801-mRNA-1">
    <property type="protein sequence ID" value="HPBE_0001885801-mRNA-1"/>
    <property type="gene ID" value="HPBE_0001885801"/>
</dbReference>
<proteinExistence type="predicted"/>
<dbReference type="Proteomes" id="UP000050761">
    <property type="component" value="Unassembled WGS sequence"/>
</dbReference>
<reference evidence="4" key="2">
    <citation type="submission" date="2019-09" db="UniProtKB">
        <authorList>
            <consortium name="WormBaseParasite"/>
        </authorList>
    </citation>
    <scope>IDENTIFICATION</scope>
</reference>